<reference evidence="1" key="1">
    <citation type="journal article" date="2020" name="Nature">
        <title>Giant virus diversity and host interactions through global metagenomics.</title>
        <authorList>
            <person name="Schulz F."/>
            <person name="Roux S."/>
            <person name="Paez-Espino D."/>
            <person name="Jungbluth S."/>
            <person name="Walsh D.A."/>
            <person name="Denef V.J."/>
            <person name="McMahon K.D."/>
            <person name="Konstantinidis K.T."/>
            <person name="Eloe-Fadrosh E.A."/>
            <person name="Kyrpides N.C."/>
            <person name="Woyke T."/>
        </authorList>
    </citation>
    <scope>NUCLEOTIDE SEQUENCE</scope>
    <source>
        <strain evidence="1">GVMAG-M-3300001351-8</strain>
    </source>
</reference>
<evidence type="ECO:0000313" key="1">
    <source>
        <dbReference type="EMBL" id="QHT28583.1"/>
    </source>
</evidence>
<protein>
    <submittedName>
        <fullName evidence="1">Uncharacterized protein</fullName>
    </submittedName>
</protein>
<sequence length="232" mass="26515">MSFNRLNYDTQAYKQSIEQSANVGNYNLEKPKISCNQCYPYPPSVRLQKQGVSIDKTKHLIDIDSELLGLCKKNSKDIKKNYVPCCPNAVCTSGEVCGQGVVGECKTGPRKNLKRGQRYQDDNLKHWKDCFIPAEDTRISNPSCNLRGTGWNRWEWLCLDPQERVEIPFDYNIANRLIVKDNHRPCIPKPIDPTPLLPVGGKLPCEKIKNTCGVYTNPPSVQWRNKNEIKNY</sequence>
<dbReference type="AlphaFoldDB" id="A0A6C0EJG0"/>
<dbReference type="EMBL" id="MN738863">
    <property type="protein sequence ID" value="QHT28583.1"/>
    <property type="molecule type" value="Genomic_DNA"/>
</dbReference>
<organism evidence="1">
    <name type="scientific">viral metagenome</name>
    <dbReference type="NCBI Taxonomy" id="1070528"/>
    <lineage>
        <taxon>unclassified sequences</taxon>
        <taxon>metagenomes</taxon>
        <taxon>organismal metagenomes</taxon>
    </lineage>
</organism>
<proteinExistence type="predicted"/>
<name>A0A6C0EJG0_9ZZZZ</name>
<accession>A0A6C0EJG0</accession>